<comment type="caution">
    <text evidence="1">The sequence shown here is derived from an EMBL/GenBank/DDBJ whole genome shotgun (WGS) entry which is preliminary data.</text>
</comment>
<protein>
    <submittedName>
        <fullName evidence="1">Uncharacterized protein</fullName>
    </submittedName>
</protein>
<dbReference type="AlphaFoldDB" id="A0A1V5ZJ57"/>
<dbReference type="EMBL" id="MWDB01000062">
    <property type="protein sequence ID" value="OQB39994.1"/>
    <property type="molecule type" value="Genomic_DNA"/>
</dbReference>
<proteinExistence type="predicted"/>
<name>A0A1V5ZJ57_9BACT</name>
<sequence length="123" mass="15129">MNNIPKLVPLEEIKQGNFYFLEKRYENSIYGYIVKIIHIEKNKIVFYSSLFENFNMFSEITDFKVLHSQSFDDDEYNFFKVWYFYEFDDNWFLENKEEIIKNTLFASLKRPLPEIFQEIVTEE</sequence>
<evidence type="ECO:0000313" key="1">
    <source>
        <dbReference type="EMBL" id="OQB39994.1"/>
    </source>
</evidence>
<accession>A0A1V5ZJ57</accession>
<gene>
    <name evidence="1" type="ORF">BWY04_01467</name>
</gene>
<organism evidence="1">
    <name type="scientific">candidate division CPR1 bacterium ADurb.Bin160</name>
    <dbReference type="NCBI Taxonomy" id="1852826"/>
    <lineage>
        <taxon>Bacteria</taxon>
        <taxon>candidate division CPR1</taxon>
    </lineage>
</organism>
<reference evidence="1" key="1">
    <citation type="submission" date="2017-02" db="EMBL/GenBank/DDBJ databases">
        <title>Delving into the versatile metabolic prowess of the omnipresent phylum Bacteroidetes.</title>
        <authorList>
            <person name="Nobu M.K."/>
            <person name="Mei R."/>
            <person name="Narihiro T."/>
            <person name="Kuroda K."/>
            <person name="Liu W.-T."/>
        </authorList>
    </citation>
    <scope>NUCLEOTIDE SEQUENCE</scope>
    <source>
        <strain evidence="1">ADurb.Bin160</strain>
    </source>
</reference>
<dbReference type="Proteomes" id="UP000485621">
    <property type="component" value="Unassembled WGS sequence"/>
</dbReference>